<dbReference type="InterPro" id="IPR009081">
    <property type="entry name" value="PP-bd_ACP"/>
</dbReference>
<dbReference type="PROSITE" id="PS00606">
    <property type="entry name" value="KS3_1"/>
    <property type="match status" value="1"/>
</dbReference>
<evidence type="ECO:0000256" key="2">
    <source>
        <dbReference type="ARBA" id="ARBA00022553"/>
    </source>
</evidence>
<dbReference type="SUPFAM" id="SSF55048">
    <property type="entry name" value="Probable ACP-binding domain of malonyl-CoA ACP transacylase"/>
    <property type="match status" value="1"/>
</dbReference>
<dbReference type="Gene3D" id="3.90.180.10">
    <property type="entry name" value="Medium-chain alcohol dehydrogenases, catalytic domain"/>
    <property type="match status" value="1"/>
</dbReference>
<dbReference type="InterPro" id="IPR049551">
    <property type="entry name" value="PKS_DH_C"/>
</dbReference>
<dbReference type="InterPro" id="IPR014043">
    <property type="entry name" value="Acyl_transferase_dom"/>
</dbReference>
<dbReference type="SMART" id="SM00823">
    <property type="entry name" value="PKS_PP"/>
    <property type="match status" value="1"/>
</dbReference>
<keyword evidence="3" id="KW-0808">Transferase</keyword>
<dbReference type="InterPro" id="IPR018201">
    <property type="entry name" value="Ketoacyl_synth_AS"/>
</dbReference>
<dbReference type="GO" id="GO:0031177">
    <property type="term" value="F:phosphopantetheine binding"/>
    <property type="evidence" value="ECO:0007669"/>
    <property type="project" value="InterPro"/>
</dbReference>
<dbReference type="GO" id="GO:0004315">
    <property type="term" value="F:3-oxoacyl-[acyl-carrier-protein] synthase activity"/>
    <property type="evidence" value="ECO:0007669"/>
    <property type="project" value="InterPro"/>
</dbReference>
<dbReference type="SMART" id="SM00829">
    <property type="entry name" value="PKS_ER"/>
    <property type="match status" value="1"/>
</dbReference>
<dbReference type="InterPro" id="IPR042104">
    <property type="entry name" value="PKS_dehydratase_sf"/>
</dbReference>
<dbReference type="Proteomes" id="UP000583127">
    <property type="component" value="Unassembled WGS sequence"/>
</dbReference>
<dbReference type="InterPro" id="IPR014030">
    <property type="entry name" value="Ketoacyl_synth_N"/>
</dbReference>
<evidence type="ECO:0000313" key="10">
    <source>
        <dbReference type="Proteomes" id="UP000583127"/>
    </source>
</evidence>
<feature type="domain" description="PKS/mFAS DH" evidence="8">
    <location>
        <begin position="902"/>
        <end position="1189"/>
    </location>
</feature>
<dbReference type="InterPro" id="IPR020807">
    <property type="entry name" value="PKS_DH"/>
</dbReference>
<evidence type="ECO:0000256" key="4">
    <source>
        <dbReference type="ARBA" id="ARBA00023268"/>
    </source>
</evidence>
<evidence type="ECO:0000259" key="6">
    <source>
        <dbReference type="PROSITE" id="PS50075"/>
    </source>
</evidence>
<dbReference type="InterPro" id="IPR036736">
    <property type="entry name" value="ACP-like_sf"/>
</dbReference>
<reference evidence="9 10" key="1">
    <citation type="submission" date="2020-04" db="EMBL/GenBank/DDBJ databases">
        <title>Paraburkholderia sp. G-4-1-8 isolated from soil.</title>
        <authorList>
            <person name="Dahal R.H."/>
        </authorList>
    </citation>
    <scope>NUCLEOTIDE SEQUENCE [LARGE SCALE GENOMIC DNA]</scope>
    <source>
        <strain evidence="9 10">G-4-1-8</strain>
    </source>
</reference>
<feature type="region of interest" description="N-terminal hotdog fold" evidence="5">
    <location>
        <begin position="902"/>
        <end position="1033"/>
    </location>
</feature>
<sequence length="2153" mass="229680">MRDIAVVGMAGRFPGGLDNVDLLVQALRARTVTAETVPADRWDAGRYYASDENAKGKAYVDKANFLRQDVRSMDAEFFDLPPRVAENIDPQQRLLLELIWEAFENAGLDLPAHAGRKVGVYVGGFMLDHMVTLMQVSNRTRHNANTAAGMMMTMLANRLSHAFDLRGPSLSIDTACSSSLVAFSYACRDIWNGDCEMAVVGGANVMTRPEYPIGMSKGHFLSRDGQCKSFDARGDGYGRAEGGGIVLLKTLERALADGDTILATVAGAGVNSDGRTPGISMPSEEAQSALIREVSERFNIDTRNVRYVECHGTGTAVGDPIEAASIGSVYGTDRHGDDRVVLGSIKSNIGHMEAGAGIVGVIKAVLSLMHREAFQLGNLQTPHPGIAFDELGVRLADAPIKLAQPGESFLVAVNSFGYGGTNAHVVLRSAPDHANTPAANDATANVAHEAAHAAATPPRPANFPLYLPLSARSPAALKALAQRYHDALGAPQTDVTDLLHSAALRRAPLSQRAVALGANKNELRAALNALVQGDKSDQVVSGQQVISALEKPVWVFSGMGPQWWAMGQELYRDEPLYRAAVDAADQIFQRISGFSILAEMLRSEADSQITKTIYAQPANFMVQWGIVAVLRAAGIEPGAVVGHSVGEVAAAAVSGALSLEDALRVSYERSRLQALTAGTGSMLAVGIGREAIAPLLEPFAGRVEIAAANGPNTLTLSGETAAIQALAAELSTREVFNRVLNVEVPYHSYLMEPILAELIASLGTIVPREPTLPVYSTVTGRLMQGPSFGAEYWARNVREPVAFADSVQSLVDAGFATFVEVGPHPVLSSAMRDCVKARAKEIRLVETLRRSEVERTRLYRAVAQVFASGCTIDWRALNGAGRFTALPNYPWQRERSWLETDRAVYQRISPTDRPMLGCEQYPATGVWVNDLEHEGLAYLKDHIVSGTAIMPAAGYVETLLEMAALLHPEAPGWRVENVEIRAPLVIAGDRAIDYVSSYDRDTRRAAIRSVESGKTGEGQLHLTASVGALSAAEAHRVDLAAWRAALSVEQPAAEFYRQLARIGLQYGPAFQAVKALHRAPQGGRVLALIERDASLRSDGYHAQPVMLDACFQVLVGLLGDNESTFLPTGFKELRLLAAALPARYWCEAVQVKVTPQHIDADLTIVDDAGTVLAVIRGMRVTASSAKVARTDNFGDPVKLQMVRYEWNDAGSLSEPKRLGHWLMVEDPAAAALTGRVVDGLEAFGARVCARLQAGSGFNVDGVRITALADSADDIAKALAAAGPLDGVIFAHGAHAALDAADPTATEALLFMLGVTKQLAALPVAQRPRAYVLTRNAVSVGEGAGQEAAVEPAQTALNGFARVAFNEIEGMRFSTVDIPAAASEDDLDAAILELVCDADEDEVAIRRGRRFFSRLEAKPSLTAPRIEARPLTAERAVQVRGVAEHEEKDSAGSVKLIETLRAPLADDDIELRIERVALTMRALRGSGGAGASGADTLDQDFVEVLATVNTVGANVTDLRVGQRVYGLAPADFASHIRGPRSAFHLVELPDAMLAKAASDASSAAALLLVAVREAVAERIVEQADLGRDARVLVTDDELGLAVHAALRRRDIAATLFASPTRAAHPANPAGSNVVAALAATNAALENAVADLTAGRGFDAIVAPLNAWADSFGWHALAAGGVLIDTDARTRPFTVPSQAASIVRADLAVLTQRAERFATALRHAVERAGHGEFTPADSLSVSIVDLASRKLALPDADIPLIVSFDDERTPLQMHVHEAITFRPDASYLVTGGLGGFGQKTARWLVDHGARHLVLAGRSGIDTPERSAFVADLRERGAHVAFVKCDFARAGEVQDLFATLASAAAPLRGVFHSAAVIIDEPIVELDPDNLLAVMRSKAESARLLHEATRNLELDHFVLYSSIANLVGNSRQASYVAANGFLDGLAWHRRAQGLPATSINWGAIADVGVVTRDEKLEQFMRYMGLRGMQSAEGLHWLERAMLREVTQLGITLITSWADWGRYETLAAQSSRYVDLIAADTSADADPGAVLRTELAEVPAADRFTVLASLVASLIADELETAPEAIPVDRPILDLGVDSLMATEIQSLLNRNLGISVSVLEILDDLTVRAIVDKTLTAFGWGEAGGAGEPTASAAKVA</sequence>
<dbReference type="InterPro" id="IPR020806">
    <property type="entry name" value="PKS_PP-bd"/>
</dbReference>
<evidence type="ECO:0000313" key="9">
    <source>
        <dbReference type="EMBL" id="NML29913.1"/>
    </source>
</evidence>
<dbReference type="GO" id="GO:0016491">
    <property type="term" value="F:oxidoreductase activity"/>
    <property type="evidence" value="ECO:0007669"/>
    <property type="project" value="InterPro"/>
</dbReference>
<dbReference type="Gene3D" id="1.10.1200.10">
    <property type="entry name" value="ACP-like"/>
    <property type="match status" value="1"/>
</dbReference>
<dbReference type="Gene3D" id="3.40.366.10">
    <property type="entry name" value="Malonyl-Coenzyme A Acyl Carrier Protein, domain 2"/>
    <property type="match status" value="1"/>
</dbReference>
<dbReference type="InterPro" id="IPR020841">
    <property type="entry name" value="PKS_Beta-ketoAc_synthase_dom"/>
</dbReference>
<dbReference type="Gene3D" id="3.10.129.110">
    <property type="entry name" value="Polyketide synthase dehydratase"/>
    <property type="match status" value="1"/>
</dbReference>
<comment type="caution">
    <text evidence="9">The sequence shown here is derived from an EMBL/GenBank/DDBJ whole genome shotgun (WGS) entry which is preliminary data.</text>
</comment>
<dbReference type="Pfam" id="PF08659">
    <property type="entry name" value="KR"/>
    <property type="match status" value="1"/>
</dbReference>
<dbReference type="SUPFAM" id="SSF51735">
    <property type="entry name" value="NAD(P)-binding Rossmann-fold domains"/>
    <property type="match status" value="2"/>
</dbReference>
<dbReference type="InterPro" id="IPR013968">
    <property type="entry name" value="PKS_KR"/>
</dbReference>
<dbReference type="PANTHER" id="PTHR43775">
    <property type="entry name" value="FATTY ACID SYNTHASE"/>
    <property type="match status" value="1"/>
</dbReference>
<evidence type="ECO:0000259" key="8">
    <source>
        <dbReference type="PROSITE" id="PS52019"/>
    </source>
</evidence>
<dbReference type="RefSeq" id="WP_169496177.1">
    <property type="nucleotide sequence ID" value="NZ_JABBFZ010000001.1"/>
</dbReference>
<dbReference type="FunFam" id="3.40.366.10:FF:000002">
    <property type="entry name" value="Probable polyketide synthase 2"/>
    <property type="match status" value="1"/>
</dbReference>
<dbReference type="SUPFAM" id="SSF53901">
    <property type="entry name" value="Thiolase-like"/>
    <property type="match status" value="1"/>
</dbReference>
<dbReference type="Gene3D" id="3.30.70.3290">
    <property type="match status" value="1"/>
</dbReference>
<dbReference type="InterPro" id="IPR049552">
    <property type="entry name" value="PKS_DH_N"/>
</dbReference>
<dbReference type="InterPro" id="IPR016036">
    <property type="entry name" value="Malonyl_transacylase_ACP-bd"/>
</dbReference>
<dbReference type="SUPFAM" id="SSF50129">
    <property type="entry name" value="GroES-like"/>
    <property type="match status" value="1"/>
</dbReference>
<dbReference type="Pfam" id="PF02801">
    <property type="entry name" value="Ketoacyl-synt_C"/>
    <property type="match status" value="1"/>
</dbReference>
<evidence type="ECO:0000259" key="7">
    <source>
        <dbReference type="PROSITE" id="PS52004"/>
    </source>
</evidence>
<dbReference type="InterPro" id="IPR036291">
    <property type="entry name" value="NAD(P)-bd_dom_sf"/>
</dbReference>
<dbReference type="InterPro" id="IPR011032">
    <property type="entry name" value="GroES-like_sf"/>
</dbReference>
<dbReference type="PANTHER" id="PTHR43775:SF37">
    <property type="entry name" value="SI:DKEY-61P9.11"/>
    <property type="match status" value="1"/>
</dbReference>
<dbReference type="Gene3D" id="3.40.47.10">
    <property type="match status" value="1"/>
</dbReference>
<dbReference type="SMART" id="SM00822">
    <property type="entry name" value="PKS_KR"/>
    <property type="match status" value="1"/>
</dbReference>
<dbReference type="SMART" id="SM00826">
    <property type="entry name" value="PKS_DH"/>
    <property type="match status" value="1"/>
</dbReference>
<dbReference type="InterPro" id="IPR032821">
    <property type="entry name" value="PKS_assoc"/>
</dbReference>
<keyword evidence="10" id="KW-1185">Reference proteome</keyword>
<dbReference type="Pfam" id="PF00550">
    <property type="entry name" value="PP-binding"/>
    <property type="match status" value="1"/>
</dbReference>
<feature type="active site" description="Proton acceptor; for dehydratase activity" evidence="5">
    <location>
        <position position="942"/>
    </location>
</feature>
<dbReference type="InterPro" id="IPR049900">
    <property type="entry name" value="PKS_mFAS_DH"/>
</dbReference>
<keyword evidence="4" id="KW-0511">Multifunctional enzyme</keyword>
<dbReference type="GO" id="GO:0005886">
    <property type="term" value="C:plasma membrane"/>
    <property type="evidence" value="ECO:0007669"/>
    <property type="project" value="TreeGrafter"/>
</dbReference>
<gene>
    <name evidence="9" type="ORF">HHL14_03575</name>
</gene>
<dbReference type="InterPro" id="IPR057326">
    <property type="entry name" value="KR_dom"/>
</dbReference>
<dbReference type="InterPro" id="IPR020843">
    <property type="entry name" value="ER"/>
</dbReference>
<dbReference type="SUPFAM" id="SSF52151">
    <property type="entry name" value="FabD/lysophospholipase-like"/>
    <property type="match status" value="1"/>
</dbReference>
<organism evidence="9 10">
    <name type="scientific">Paraburkholderia antibiotica</name>
    <dbReference type="NCBI Taxonomy" id="2728839"/>
    <lineage>
        <taxon>Bacteria</taxon>
        <taxon>Pseudomonadati</taxon>
        <taxon>Pseudomonadota</taxon>
        <taxon>Betaproteobacteria</taxon>
        <taxon>Burkholderiales</taxon>
        <taxon>Burkholderiaceae</taxon>
        <taxon>Paraburkholderia</taxon>
    </lineage>
</organism>
<evidence type="ECO:0000256" key="1">
    <source>
        <dbReference type="ARBA" id="ARBA00022450"/>
    </source>
</evidence>
<dbReference type="InterPro" id="IPR014031">
    <property type="entry name" value="Ketoacyl_synth_C"/>
</dbReference>
<keyword evidence="2" id="KW-0597">Phosphoprotein</keyword>
<name>A0A7X9X1X9_9BURK</name>
<dbReference type="InterPro" id="IPR001227">
    <property type="entry name" value="Ac_transferase_dom_sf"/>
</dbReference>
<dbReference type="SUPFAM" id="SSF47336">
    <property type="entry name" value="ACP-like"/>
    <property type="match status" value="1"/>
</dbReference>
<proteinExistence type="predicted"/>
<dbReference type="Pfam" id="PF00698">
    <property type="entry name" value="Acyl_transf_1"/>
    <property type="match status" value="1"/>
</dbReference>
<dbReference type="SMART" id="SM00827">
    <property type="entry name" value="PKS_AT"/>
    <property type="match status" value="1"/>
</dbReference>
<dbReference type="GO" id="GO:0071770">
    <property type="term" value="P:DIM/DIP cell wall layer assembly"/>
    <property type="evidence" value="ECO:0007669"/>
    <property type="project" value="TreeGrafter"/>
</dbReference>
<feature type="domain" description="Carrier" evidence="6">
    <location>
        <begin position="2053"/>
        <end position="2134"/>
    </location>
</feature>
<dbReference type="PROSITE" id="PS52004">
    <property type="entry name" value="KS3_2"/>
    <property type="match status" value="1"/>
</dbReference>
<dbReference type="Gene3D" id="3.40.50.720">
    <property type="entry name" value="NAD(P)-binding Rossmann-like Domain"/>
    <property type="match status" value="2"/>
</dbReference>
<evidence type="ECO:0000256" key="5">
    <source>
        <dbReference type="PROSITE-ProRule" id="PRU01363"/>
    </source>
</evidence>
<feature type="region of interest" description="C-terminal hotdog fold" evidence="5">
    <location>
        <begin position="1047"/>
        <end position="1189"/>
    </location>
</feature>
<dbReference type="Pfam" id="PF00109">
    <property type="entry name" value="ketoacyl-synt"/>
    <property type="match status" value="1"/>
</dbReference>
<dbReference type="PROSITE" id="PS52019">
    <property type="entry name" value="PKS_MFAS_DH"/>
    <property type="match status" value="1"/>
</dbReference>
<protein>
    <submittedName>
        <fullName evidence="9">SDR family NAD(P)-dependent oxidoreductase</fullName>
    </submittedName>
</protein>
<dbReference type="InterPro" id="IPR016035">
    <property type="entry name" value="Acyl_Trfase/lysoPLipase"/>
</dbReference>
<evidence type="ECO:0000256" key="3">
    <source>
        <dbReference type="ARBA" id="ARBA00022679"/>
    </source>
</evidence>
<accession>A0A7X9X1X9</accession>
<dbReference type="CDD" id="cd00833">
    <property type="entry name" value="PKS"/>
    <property type="match status" value="1"/>
</dbReference>
<dbReference type="InterPro" id="IPR050091">
    <property type="entry name" value="PKS_NRPS_Biosynth_Enz"/>
</dbReference>
<dbReference type="GO" id="GO:0005737">
    <property type="term" value="C:cytoplasm"/>
    <property type="evidence" value="ECO:0007669"/>
    <property type="project" value="TreeGrafter"/>
</dbReference>
<dbReference type="Pfam" id="PF16197">
    <property type="entry name" value="KAsynt_C_assoc"/>
    <property type="match status" value="1"/>
</dbReference>
<dbReference type="PROSITE" id="PS50075">
    <property type="entry name" value="CARRIER"/>
    <property type="match status" value="1"/>
</dbReference>
<dbReference type="Pfam" id="PF14765">
    <property type="entry name" value="PS-DH"/>
    <property type="match status" value="1"/>
</dbReference>
<feature type="domain" description="Ketosynthase family 3 (KS3)" evidence="7">
    <location>
        <begin position="1"/>
        <end position="429"/>
    </location>
</feature>
<dbReference type="InterPro" id="IPR016039">
    <property type="entry name" value="Thiolase-like"/>
</dbReference>
<dbReference type="GO" id="GO:0004312">
    <property type="term" value="F:fatty acid synthase activity"/>
    <property type="evidence" value="ECO:0007669"/>
    <property type="project" value="TreeGrafter"/>
</dbReference>
<keyword evidence="1" id="KW-0596">Phosphopantetheine</keyword>
<dbReference type="Pfam" id="PF21089">
    <property type="entry name" value="PKS_DH_N"/>
    <property type="match status" value="1"/>
</dbReference>
<dbReference type="SMART" id="SM00825">
    <property type="entry name" value="PKS_KS"/>
    <property type="match status" value="1"/>
</dbReference>
<dbReference type="GO" id="GO:0006633">
    <property type="term" value="P:fatty acid biosynthetic process"/>
    <property type="evidence" value="ECO:0007669"/>
    <property type="project" value="InterPro"/>
</dbReference>
<dbReference type="EMBL" id="JABBFZ010000001">
    <property type="protein sequence ID" value="NML29913.1"/>
    <property type="molecule type" value="Genomic_DNA"/>
</dbReference>
<feature type="active site" description="Proton donor; for dehydratase activity" evidence="5">
    <location>
        <position position="1108"/>
    </location>
</feature>